<dbReference type="PANTHER" id="PTHR12106">
    <property type="entry name" value="SORTILIN RELATED"/>
    <property type="match status" value="1"/>
</dbReference>
<protein>
    <recommendedName>
        <fullName evidence="2">Sortilin N-terminal domain-containing protein</fullName>
    </recommendedName>
</protein>
<dbReference type="EMBL" id="BDGX01000003">
    <property type="protein sequence ID" value="GAV46996.1"/>
    <property type="molecule type" value="Genomic_DNA"/>
</dbReference>
<evidence type="ECO:0000313" key="4">
    <source>
        <dbReference type="Proteomes" id="UP000187013"/>
    </source>
</evidence>
<dbReference type="GO" id="GO:0006892">
    <property type="term" value="P:post-Golgi vesicle-mediated transport"/>
    <property type="evidence" value="ECO:0007669"/>
    <property type="project" value="TreeGrafter"/>
</dbReference>
<name>A0A1Q2ZTZ1_ZYGRO</name>
<evidence type="ECO:0000259" key="2">
    <source>
        <dbReference type="Pfam" id="PF15902"/>
    </source>
</evidence>
<keyword evidence="1" id="KW-0677">Repeat</keyword>
<proteinExistence type="predicted"/>
<dbReference type="AlphaFoldDB" id="A0A1Q2ZTZ1"/>
<dbReference type="GO" id="GO:0005794">
    <property type="term" value="C:Golgi apparatus"/>
    <property type="evidence" value="ECO:0007669"/>
    <property type="project" value="TreeGrafter"/>
</dbReference>
<evidence type="ECO:0000256" key="1">
    <source>
        <dbReference type="ARBA" id="ARBA00022737"/>
    </source>
</evidence>
<dbReference type="PANTHER" id="PTHR12106:SF27">
    <property type="entry name" value="SORTILIN-RELATED RECEPTOR"/>
    <property type="match status" value="1"/>
</dbReference>
<dbReference type="SUPFAM" id="SSF110296">
    <property type="entry name" value="Oligoxyloglucan reducing end-specific cellobiohydrolase"/>
    <property type="match status" value="1"/>
</dbReference>
<evidence type="ECO:0000313" key="3">
    <source>
        <dbReference type="EMBL" id="GAV46996.1"/>
    </source>
</evidence>
<reference evidence="3 4" key="1">
    <citation type="submission" date="2016-08" db="EMBL/GenBank/DDBJ databases">
        <title>Draft genome sequence of allopolyploid Zygosaccharomyces rouxii.</title>
        <authorList>
            <person name="Watanabe J."/>
            <person name="Uehara K."/>
            <person name="Mogi Y."/>
            <person name="Tsukioka Y."/>
        </authorList>
    </citation>
    <scope>NUCLEOTIDE SEQUENCE [LARGE SCALE GENOMIC DNA]</scope>
    <source>
        <strain evidence="3 4">NBRC 110957</strain>
    </source>
</reference>
<comment type="caution">
    <text evidence="3">The sequence shown here is derived from an EMBL/GenBank/DDBJ whole genome shotgun (WGS) entry which is preliminary data.</text>
</comment>
<dbReference type="InterPro" id="IPR050310">
    <property type="entry name" value="VPS10-sortilin"/>
</dbReference>
<feature type="domain" description="Sortilin N-terminal" evidence="2">
    <location>
        <begin position="28"/>
        <end position="115"/>
    </location>
</feature>
<organism evidence="3 4">
    <name type="scientific">Zygosaccharomyces rouxii</name>
    <dbReference type="NCBI Taxonomy" id="4956"/>
    <lineage>
        <taxon>Eukaryota</taxon>
        <taxon>Fungi</taxon>
        <taxon>Dikarya</taxon>
        <taxon>Ascomycota</taxon>
        <taxon>Saccharomycotina</taxon>
        <taxon>Saccharomycetes</taxon>
        <taxon>Saccharomycetales</taxon>
        <taxon>Saccharomycetaceae</taxon>
        <taxon>Zygosaccharomyces</taxon>
    </lineage>
</organism>
<accession>A0A1Q2ZTZ1</accession>
<dbReference type="Pfam" id="PF15902">
    <property type="entry name" value="Sortilin-Vps10"/>
    <property type="match status" value="1"/>
</dbReference>
<sequence>MDPKANNSLNCGVIIALFKLLKTSLKLLVVQCGVAGESILILSKHDRMKFISRDDGASWEVAFEFPVYAAFLDFGNIIVAIRKPSFSKNSPVKQFFYSLDQGNDWREYYLGEPTHAVDLVLDGWGLKAMIGLGKKKTGNPLNIPFTQETFRKCLTEVPVPIEIGNHGICLMTSVLMVSGTALT</sequence>
<gene>
    <name evidence="3" type="ORF">ZYGR_0C00390</name>
</gene>
<dbReference type="Proteomes" id="UP000187013">
    <property type="component" value="Unassembled WGS sequence"/>
</dbReference>
<dbReference type="InterPro" id="IPR031778">
    <property type="entry name" value="Sortilin_N"/>
</dbReference>
<dbReference type="GO" id="GO:0016020">
    <property type="term" value="C:membrane"/>
    <property type="evidence" value="ECO:0007669"/>
    <property type="project" value="TreeGrafter"/>
</dbReference>